<gene>
    <name evidence="1" type="ORF">ALC60_03836</name>
</gene>
<dbReference type="AlphaFoldDB" id="A0A151XA40"/>
<evidence type="ECO:0000313" key="1">
    <source>
        <dbReference type="EMBL" id="KYQ57170.1"/>
    </source>
</evidence>
<name>A0A151XA40_9HYME</name>
<protein>
    <submittedName>
        <fullName evidence="1">Uncharacterized protein</fullName>
    </submittedName>
</protein>
<accession>A0A151XA40</accession>
<keyword evidence="2" id="KW-1185">Reference proteome</keyword>
<dbReference type="EMBL" id="KQ982353">
    <property type="protein sequence ID" value="KYQ57170.1"/>
    <property type="molecule type" value="Genomic_DNA"/>
</dbReference>
<proteinExistence type="predicted"/>
<reference evidence="1 2" key="1">
    <citation type="submission" date="2015-09" db="EMBL/GenBank/DDBJ databases">
        <title>Trachymyrmex zeteki WGS genome.</title>
        <authorList>
            <person name="Nygaard S."/>
            <person name="Hu H."/>
            <person name="Boomsma J."/>
            <person name="Zhang G."/>
        </authorList>
    </citation>
    <scope>NUCLEOTIDE SEQUENCE [LARGE SCALE GENOMIC DNA]</scope>
    <source>
        <strain evidence="1">Tzet28-1</strain>
        <tissue evidence="1">Whole body</tissue>
    </source>
</reference>
<sequence>MDALRTAIYGHEFEWNNIKVLDVERNYNKRLMSEMLHINCQPNGLNMQTDTKALNHAYIEILNKL</sequence>
<dbReference type="Proteomes" id="UP000075809">
    <property type="component" value="Unassembled WGS sequence"/>
</dbReference>
<evidence type="ECO:0000313" key="2">
    <source>
        <dbReference type="Proteomes" id="UP000075809"/>
    </source>
</evidence>
<organism evidence="1 2">
    <name type="scientific">Mycetomoellerius zeteki</name>
    <dbReference type="NCBI Taxonomy" id="64791"/>
    <lineage>
        <taxon>Eukaryota</taxon>
        <taxon>Metazoa</taxon>
        <taxon>Ecdysozoa</taxon>
        <taxon>Arthropoda</taxon>
        <taxon>Hexapoda</taxon>
        <taxon>Insecta</taxon>
        <taxon>Pterygota</taxon>
        <taxon>Neoptera</taxon>
        <taxon>Endopterygota</taxon>
        <taxon>Hymenoptera</taxon>
        <taxon>Apocrita</taxon>
        <taxon>Aculeata</taxon>
        <taxon>Formicoidea</taxon>
        <taxon>Formicidae</taxon>
        <taxon>Myrmicinae</taxon>
        <taxon>Mycetomoellerius</taxon>
    </lineage>
</organism>